<proteinExistence type="predicted"/>
<protein>
    <submittedName>
        <fullName evidence="1">Uncharacterized protein</fullName>
    </submittedName>
</protein>
<dbReference type="Proteomes" id="UP000188604">
    <property type="component" value="Chromosome"/>
</dbReference>
<dbReference type="InterPro" id="IPR021330">
    <property type="entry name" value="DUF2939"/>
</dbReference>
<evidence type="ECO:0000313" key="2">
    <source>
        <dbReference type="Proteomes" id="UP000188604"/>
    </source>
</evidence>
<sequence>MRRLARLQLLPAHGIAFASRAMPQTIAARPHHWFGAFFLAVICAYALSPFMALWSIDGALKSHDANTLATHIDWSALTDSLKQQTISAINGPAAAADDLPDFGSSFATSAVSHAIDTRLTTDSLLTMATQMMPAGQQPASWRDLWSKFSARFVGLTGFEARLASRPGQAPTTVHMKFEHWHWKVTRLELPAGA</sequence>
<organism evidence="1 2">
    <name type="scientific">Neoasaia chiangmaiensis</name>
    <dbReference type="NCBI Taxonomy" id="320497"/>
    <lineage>
        <taxon>Bacteria</taxon>
        <taxon>Pseudomonadati</taxon>
        <taxon>Pseudomonadota</taxon>
        <taxon>Alphaproteobacteria</taxon>
        <taxon>Acetobacterales</taxon>
        <taxon>Acetobacteraceae</taxon>
        <taxon>Neoasaia</taxon>
    </lineage>
</organism>
<evidence type="ECO:0000313" key="1">
    <source>
        <dbReference type="EMBL" id="AQS87823.1"/>
    </source>
</evidence>
<dbReference type="RefSeq" id="WP_077806819.1">
    <property type="nucleotide sequence ID" value="NZ_BJXS01000002.1"/>
</dbReference>
<gene>
    <name evidence="1" type="ORF">A0U93_07610</name>
</gene>
<dbReference type="OrthoDB" id="7270588at2"/>
<dbReference type="STRING" id="320497.A0U93_07610"/>
<reference evidence="1 2" key="1">
    <citation type="submission" date="2016-03" db="EMBL/GenBank/DDBJ databases">
        <title>Acetic acid bacteria sequencing.</title>
        <authorList>
            <person name="Brandt J."/>
            <person name="Jakob F."/>
            <person name="Vogel R.F."/>
        </authorList>
    </citation>
    <scope>NUCLEOTIDE SEQUENCE [LARGE SCALE GENOMIC DNA]</scope>
    <source>
        <strain evidence="1 2">NBRC 101099</strain>
    </source>
</reference>
<dbReference type="KEGG" id="nch:A0U93_07610"/>
<accession>A0A1U9KPX5</accession>
<dbReference type="Pfam" id="PF11159">
    <property type="entry name" value="DUF2939"/>
    <property type="match status" value="1"/>
</dbReference>
<dbReference type="AlphaFoldDB" id="A0A1U9KPX5"/>
<dbReference type="EMBL" id="CP014691">
    <property type="protein sequence ID" value="AQS87823.1"/>
    <property type="molecule type" value="Genomic_DNA"/>
</dbReference>
<name>A0A1U9KPX5_9PROT</name>
<keyword evidence="2" id="KW-1185">Reference proteome</keyword>